<feature type="transmembrane region" description="Helical" evidence="6">
    <location>
        <begin position="103"/>
        <end position="124"/>
    </location>
</feature>
<evidence type="ECO:0000256" key="5">
    <source>
        <dbReference type="ARBA" id="ARBA00023136"/>
    </source>
</evidence>
<evidence type="ECO:0000313" key="7">
    <source>
        <dbReference type="EMBL" id="RDL18712.1"/>
    </source>
</evidence>
<dbReference type="AlphaFoldDB" id="A0A370SG42"/>
<evidence type="ECO:0000256" key="3">
    <source>
        <dbReference type="ARBA" id="ARBA00022692"/>
    </source>
</evidence>
<sequence length="293" mass="31140">MGITIDRIDICGYKKNRYAADQIFLVVFLDVLMELANFGLVIAGLVVGFIVGMTGVGGGSLMTPILLWFGINPATAVGTDLLYAAITKSSGVIVHKKNKNIDWAITGWLTLGSVPAVVMTLWFLSTLHTAPDAMNAIIKQALGFVLFATALAIFFKKRLLEFAHKRAGGNYNPSGSRLNVMTVITGLILGTMVALTSIGAGALGTVALFILYPLLPTRRLVGTEIAHAVPLTLVAGLGHASMGNMDWSVLGFLLIGSLPGIWLGSHLTGRISDEVLRPCLATMLVLIGYKLAF</sequence>
<dbReference type="InterPro" id="IPR051598">
    <property type="entry name" value="TSUP/Inactive_protease-like"/>
</dbReference>
<keyword evidence="4 6" id="KW-1133">Transmembrane helix</keyword>
<dbReference type="Proteomes" id="UP000255365">
    <property type="component" value="Unassembled WGS sequence"/>
</dbReference>
<name>A0A370SG42_PSEJE</name>
<comment type="caution">
    <text evidence="7">The sequence shown here is derived from an EMBL/GenBank/DDBJ whole genome shotgun (WGS) entry which is preliminary data.</text>
</comment>
<dbReference type="PANTHER" id="PTHR43701">
    <property type="entry name" value="MEMBRANE TRANSPORTER PROTEIN MJ0441-RELATED"/>
    <property type="match status" value="1"/>
</dbReference>
<keyword evidence="3 6" id="KW-0812">Transmembrane</keyword>
<dbReference type="InterPro" id="IPR002781">
    <property type="entry name" value="TM_pro_TauE-like"/>
</dbReference>
<comment type="similarity">
    <text evidence="2 6">Belongs to the 4-toluene sulfonate uptake permease (TSUP) (TC 2.A.102) family.</text>
</comment>
<evidence type="ECO:0000256" key="2">
    <source>
        <dbReference type="ARBA" id="ARBA00009142"/>
    </source>
</evidence>
<reference evidence="7 8" key="1">
    <citation type="submission" date="2018-07" db="EMBL/GenBank/DDBJ databases">
        <title>Genome sequencing of rice bacterial endophytes.</title>
        <authorList>
            <person name="Venturi V."/>
        </authorList>
    </citation>
    <scope>NUCLEOTIDE SEQUENCE [LARGE SCALE GENOMIC DNA]</scope>
    <source>
        <strain evidence="7 8">E2333</strain>
    </source>
</reference>
<feature type="transmembrane region" description="Helical" evidence="6">
    <location>
        <begin position="23"/>
        <end position="53"/>
    </location>
</feature>
<protein>
    <recommendedName>
        <fullName evidence="6">Probable membrane transporter protein</fullName>
    </recommendedName>
</protein>
<organism evidence="7 8">
    <name type="scientific">Pseudomonas jessenii</name>
    <dbReference type="NCBI Taxonomy" id="77298"/>
    <lineage>
        <taxon>Bacteria</taxon>
        <taxon>Pseudomonadati</taxon>
        <taxon>Pseudomonadota</taxon>
        <taxon>Gammaproteobacteria</taxon>
        <taxon>Pseudomonadales</taxon>
        <taxon>Pseudomonadaceae</taxon>
        <taxon>Pseudomonas</taxon>
    </lineage>
</organism>
<comment type="subcellular location">
    <subcellularLocation>
        <location evidence="6">Cell membrane</location>
        <topology evidence="6">Multi-pass membrane protein</topology>
    </subcellularLocation>
    <subcellularLocation>
        <location evidence="1">Membrane</location>
        <topology evidence="1">Multi-pass membrane protein</topology>
    </subcellularLocation>
</comment>
<feature type="transmembrane region" description="Helical" evidence="6">
    <location>
        <begin position="187"/>
        <end position="212"/>
    </location>
</feature>
<accession>A0A370SG42</accession>
<evidence type="ECO:0000256" key="6">
    <source>
        <dbReference type="RuleBase" id="RU363041"/>
    </source>
</evidence>
<feature type="transmembrane region" description="Helical" evidence="6">
    <location>
        <begin position="247"/>
        <end position="263"/>
    </location>
</feature>
<dbReference type="EMBL" id="QRAV01000009">
    <property type="protein sequence ID" value="RDL18712.1"/>
    <property type="molecule type" value="Genomic_DNA"/>
</dbReference>
<keyword evidence="5 6" id="KW-0472">Membrane</keyword>
<evidence type="ECO:0000256" key="1">
    <source>
        <dbReference type="ARBA" id="ARBA00004141"/>
    </source>
</evidence>
<evidence type="ECO:0000256" key="4">
    <source>
        <dbReference type="ARBA" id="ARBA00022989"/>
    </source>
</evidence>
<feature type="transmembrane region" description="Helical" evidence="6">
    <location>
        <begin position="136"/>
        <end position="155"/>
    </location>
</feature>
<dbReference type="Pfam" id="PF01925">
    <property type="entry name" value="TauE"/>
    <property type="match status" value="1"/>
</dbReference>
<dbReference type="PANTHER" id="PTHR43701:SF2">
    <property type="entry name" value="MEMBRANE TRANSPORTER PROTEIN YJNA-RELATED"/>
    <property type="match status" value="1"/>
</dbReference>
<proteinExistence type="inferred from homology"/>
<dbReference type="GO" id="GO:0005886">
    <property type="term" value="C:plasma membrane"/>
    <property type="evidence" value="ECO:0007669"/>
    <property type="project" value="UniProtKB-SubCell"/>
</dbReference>
<gene>
    <name evidence="7" type="ORF">DEU51_109147</name>
</gene>
<keyword evidence="6" id="KW-1003">Cell membrane</keyword>
<evidence type="ECO:0000313" key="8">
    <source>
        <dbReference type="Proteomes" id="UP000255365"/>
    </source>
</evidence>